<keyword evidence="3" id="KW-0804">Transcription</keyword>
<dbReference type="SMART" id="SM00345">
    <property type="entry name" value="HTH_GNTR"/>
    <property type="match status" value="1"/>
</dbReference>
<keyword evidence="6" id="KW-1185">Reference proteome</keyword>
<evidence type="ECO:0000256" key="1">
    <source>
        <dbReference type="ARBA" id="ARBA00023015"/>
    </source>
</evidence>
<protein>
    <submittedName>
        <fullName evidence="5">PLP-dependent aminotransferase family protein</fullName>
    </submittedName>
</protein>
<name>A0ABS6NAQ9_9RHOB</name>
<dbReference type="PANTHER" id="PTHR46577">
    <property type="entry name" value="HTH-TYPE TRANSCRIPTIONAL REGULATORY PROTEIN GABR"/>
    <property type="match status" value="1"/>
</dbReference>
<dbReference type="CDD" id="cd00609">
    <property type="entry name" value="AAT_like"/>
    <property type="match status" value="1"/>
</dbReference>
<dbReference type="RefSeq" id="WP_217779445.1">
    <property type="nucleotide sequence ID" value="NZ_JAHRWL010000002.1"/>
</dbReference>
<dbReference type="InterPro" id="IPR051446">
    <property type="entry name" value="HTH_trans_reg/aminotransferase"/>
</dbReference>
<keyword evidence="5" id="KW-0808">Transferase</keyword>
<dbReference type="Pfam" id="PF00155">
    <property type="entry name" value="Aminotran_1_2"/>
    <property type="match status" value="1"/>
</dbReference>
<evidence type="ECO:0000256" key="3">
    <source>
        <dbReference type="ARBA" id="ARBA00023163"/>
    </source>
</evidence>
<comment type="caution">
    <text evidence="5">The sequence shown here is derived from an EMBL/GenBank/DDBJ whole genome shotgun (WGS) entry which is preliminary data.</text>
</comment>
<sequence length="469" mass="50661">MDTIQDLYARETSGPKYRALASAIRQAVTGGAMAPGDRLPPVRDLAWRLQITPGTVARAYTILTDEGALVAEVGRGTFVAAAAEPTRPLTGIEVDAVRHNQGGDTHEVNLVSPHLPDVGQVALIRALLAQIAQDPPSGVMHYPGHASGRAARQAVVGYLADTMLARLDAEDIVLAHGAQNAVMMVMQAVLTGRRPVVLVEELAYPGYRRAADLLRADVVPVPMDAHGVIPEALEAIARQHQAQLLCLSAEVQNPLLMAMPTERREAVAEIARRTDLQIVEDDCYRIGPPSGPSFRALAPERGWYVASISKRLTPALRFGFAVAPEGRAAALRRTAEGGFFGLATPITDLAAALLTHPRLPALQQALRETVADHVRAIVNALGRYDLKWREDALYVWLNLPPGWRASAFARAAEAQGVQIRTAEDYADRNANTPHAVRIAVNAGVSRRSFDAALDRLRHLLDNPPERIAV</sequence>
<dbReference type="InterPro" id="IPR000524">
    <property type="entry name" value="Tscrpt_reg_HTH_GntR"/>
</dbReference>
<dbReference type="GO" id="GO:0008483">
    <property type="term" value="F:transaminase activity"/>
    <property type="evidence" value="ECO:0007669"/>
    <property type="project" value="UniProtKB-KW"/>
</dbReference>
<evidence type="ECO:0000259" key="4">
    <source>
        <dbReference type="PROSITE" id="PS50949"/>
    </source>
</evidence>
<accession>A0ABS6NAQ9</accession>
<dbReference type="Pfam" id="PF00392">
    <property type="entry name" value="GntR"/>
    <property type="match status" value="1"/>
</dbReference>
<feature type="domain" description="HTH gntR-type" evidence="4">
    <location>
        <begin position="14"/>
        <end position="82"/>
    </location>
</feature>
<reference evidence="5" key="1">
    <citation type="submission" date="2021-06" db="EMBL/GenBank/DDBJ databases">
        <title>Thalassococcus sp. CAU 1522 isolated from sea sand, Republic of Korea.</title>
        <authorList>
            <person name="Kim W."/>
        </authorList>
    </citation>
    <scope>NUCLEOTIDE SEQUENCE</scope>
    <source>
        <strain evidence="5">CAU 1522</strain>
    </source>
</reference>
<keyword evidence="5" id="KW-0032">Aminotransferase</keyword>
<dbReference type="InterPro" id="IPR004839">
    <property type="entry name" value="Aminotransferase_I/II_large"/>
</dbReference>
<dbReference type="Proteomes" id="UP001166293">
    <property type="component" value="Unassembled WGS sequence"/>
</dbReference>
<dbReference type="PROSITE" id="PS50949">
    <property type="entry name" value="HTH_GNTR"/>
    <property type="match status" value="1"/>
</dbReference>
<proteinExistence type="predicted"/>
<dbReference type="EMBL" id="JAHRWL010000002">
    <property type="protein sequence ID" value="MBV2361107.1"/>
    <property type="molecule type" value="Genomic_DNA"/>
</dbReference>
<evidence type="ECO:0000256" key="2">
    <source>
        <dbReference type="ARBA" id="ARBA00023125"/>
    </source>
</evidence>
<evidence type="ECO:0000313" key="6">
    <source>
        <dbReference type="Proteomes" id="UP001166293"/>
    </source>
</evidence>
<keyword evidence="2" id="KW-0238">DNA-binding</keyword>
<keyword evidence="1" id="KW-0805">Transcription regulation</keyword>
<dbReference type="CDD" id="cd07377">
    <property type="entry name" value="WHTH_GntR"/>
    <property type="match status" value="1"/>
</dbReference>
<organism evidence="5 6">
    <name type="scientific">Thalassococcus arenae</name>
    <dbReference type="NCBI Taxonomy" id="2851652"/>
    <lineage>
        <taxon>Bacteria</taxon>
        <taxon>Pseudomonadati</taxon>
        <taxon>Pseudomonadota</taxon>
        <taxon>Alphaproteobacteria</taxon>
        <taxon>Rhodobacterales</taxon>
        <taxon>Roseobacteraceae</taxon>
        <taxon>Thalassococcus</taxon>
    </lineage>
</organism>
<dbReference type="PANTHER" id="PTHR46577:SF1">
    <property type="entry name" value="HTH-TYPE TRANSCRIPTIONAL REGULATORY PROTEIN GABR"/>
    <property type="match status" value="1"/>
</dbReference>
<gene>
    <name evidence="5" type="ORF">KUH32_15180</name>
</gene>
<evidence type="ECO:0000313" key="5">
    <source>
        <dbReference type="EMBL" id="MBV2361107.1"/>
    </source>
</evidence>